<reference evidence="4 5" key="1">
    <citation type="submission" date="2018-08" db="EMBL/GenBank/DDBJ databases">
        <title>Wenzhouxiangella salilacus sp. nov., a novel bacterium isolated from a saline lake in Xinjiang Province, China.</title>
        <authorList>
            <person name="Han S."/>
        </authorList>
    </citation>
    <scope>NUCLEOTIDE SEQUENCE [LARGE SCALE GENOMIC DNA]</scope>
    <source>
        <strain evidence="4 5">XDB06</strain>
    </source>
</reference>
<evidence type="ECO:0000259" key="3">
    <source>
        <dbReference type="Pfam" id="PF13194"/>
    </source>
</evidence>
<feature type="transmembrane region" description="Helical" evidence="1">
    <location>
        <begin position="238"/>
        <end position="263"/>
    </location>
</feature>
<dbReference type="OrthoDB" id="9813718at2"/>
<name>A0A3E1KBK6_9GAMM</name>
<keyword evidence="1" id="KW-0472">Membrane</keyword>
<protein>
    <submittedName>
        <fullName evidence="4">DUF4010 domain-containing protein</fullName>
    </submittedName>
</protein>
<evidence type="ECO:0000259" key="2">
    <source>
        <dbReference type="Pfam" id="PF02308"/>
    </source>
</evidence>
<keyword evidence="5" id="KW-1185">Reference proteome</keyword>
<dbReference type="Pfam" id="PF02308">
    <property type="entry name" value="MgtC"/>
    <property type="match status" value="1"/>
</dbReference>
<feature type="transmembrane region" description="Helical" evidence="1">
    <location>
        <begin position="404"/>
        <end position="422"/>
    </location>
</feature>
<feature type="transmembrane region" description="Helical" evidence="1">
    <location>
        <begin position="337"/>
        <end position="359"/>
    </location>
</feature>
<feature type="domain" description="DUF4010" evidence="3">
    <location>
        <begin position="184"/>
        <end position="394"/>
    </location>
</feature>
<feature type="transmembrane region" description="Helical" evidence="1">
    <location>
        <begin position="177"/>
        <end position="200"/>
    </location>
</feature>
<dbReference type="PANTHER" id="PTHR39084">
    <property type="entry name" value="MEMBRANE PROTEIN-RELATED"/>
    <property type="match status" value="1"/>
</dbReference>
<dbReference type="Pfam" id="PF13194">
    <property type="entry name" value="DUF4010"/>
    <property type="match status" value="1"/>
</dbReference>
<dbReference type="RefSeq" id="WP_116649663.1">
    <property type="nucleotide sequence ID" value="NZ_QUZK01000014.1"/>
</dbReference>
<evidence type="ECO:0000313" key="5">
    <source>
        <dbReference type="Proteomes" id="UP000260351"/>
    </source>
</evidence>
<dbReference type="PANTHER" id="PTHR39084:SF1">
    <property type="entry name" value="DUF4010 DOMAIN-CONTAINING PROTEIN"/>
    <property type="match status" value="1"/>
</dbReference>
<feature type="transmembrane region" description="Helical" evidence="1">
    <location>
        <begin position="148"/>
        <end position="165"/>
    </location>
</feature>
<keyword evidence="1" id="KW-1133">Transmembrane helix</keyword>
<dbReference type="InterPro" id="IPR025105">
    <property type="entry name" value="DUF4010"/>
</dbReference>
<dbReference type="Proteomes" id="UP000260351">
    <property type="component" value="Unassembled WGS sequence"/>
</dbReference>
<dbReference type="InterPro" id="IPR049177">
    <property type="entry name" value="MgtC_SapB_SrpB_YhiD_N"/>
</dbReference>
<comment type="caution">
    <text evidence="4">The sequence shown here is derived from an EMBL/GenBank/DDBJ whole genome shotgun (WGS) entry which is preliminary data.</text>
</comment>
<accession>A0A3E1KBK6</accession>
<feature type="transmembrane region" description="Helical" evidence="1">
    <location>
        <begin position="269"/>
        <end position="292"/>
    </location>
</feature>
<feature type="transmembrane region" description="Helical" evidence="1">
    <location>
        <begin position="206"/>
        <end position="226"/>
    </location>
</feature>
<dbReference type="AlphaFoldDB" id="A0A3E1KBK6"/>
<feature type="transmembrane region" description="Helical" evidence="1">
    <location>
        <begin position="63"/>
        <end position="83"/>
    </location>
</feature>
<proteinExistence type="predicted"/>
<gene>
    <name evidence="4" type="ORF">DZC52_03155</name>
</gene>
<organism evidence="4 5">
    <name type="scientific">Wenzhouxiangella sediminis</name>
    <dbReference type="NCBI Taxonomy" id="1792836"/>
    <lineage>
        <taxon>Bacteria</taxon>
        <taxon>Pseudomonadati</taxon>
        <taxon>Pseudomonadota</taxon>
        <taxon>Gammaproteobacteria</taxon>
        <taxon>Chromatiales</taxon>
        <taxon>Wenzhouxiangellaceae</taxon>
        <taxon>Wenzhouxiangella</taxon>
    </lineage>
</organism>
<dbReference type="EMBL" id="QUZK01000014">
    <property type="protein sequence ID" value="RFF32005.1"/>
    <property type="molecule type" value="Genomic_DNA"/>
</dbReference>
<feature type="transmembrane region" description="Helical" evidence="1">
    <location>
        <begin position="103"/>
        <end position="128"/>
    </location>
</feature>
<feature type="domain" description="MgtC/SapB/SrpB/YhiD N-terminal" evidence="2">
    <location>
        <begin position="11"/>
        <end position="135"/>
    </location>
</feature>
<evidence type="ECO:0000256" key="1">
    <source>
        <dbReference type="SAM" id="Phobius"/>
    </source>
</evidence>
<feature type="transmembrane region" description="Helical" evidence="1">
    <location>
        <begin position="39"/>
        <end position="57"/>
    </location>
</feature>
<keyword evidence="1" id="KW-0812">Transmembrane</keyword>
<evidence type="ECO:0000313" key="4">
    <source>
        <dbReference type="EMBL" id="RFF32005.1"/>
    </source>
</evidence>
<feature type="transmembrane region" description="Helical" evidence="1">
    <location>
        <begin position="313"/>
        <end position="331"/>
    </location>
</feature>
<feature type="transmembrane region" description="Helical" evidence="1">
    <location>
        <begin position="366"/>
        <end position="384"/>
    </location>
</feature>
<sequence length="427" mass="44032">MSAEIEPFARLAVALAIGLLVGIERGWQRRESQEGQRVAGLRTFALIGLVGGVVGFMSQDGGYWLIGLVFIGLAMASATAYVVTTRAGHDYGITSETAAMATYLFAALAGVGQMALASAAAIVMALLLGYKERLHGLLDAVRRQELTAGLKFLLISVVLLPILPDRGYGPWDALNPYVIWLMVVLIAGISFLGYIAIRVFGASRGIIFGGLFGGMASSTATTLAFARIGAREPVLSPVLAAGILLACAAMIARMMVVATLIHAPLFELLWLPALLLLGATLAPVGFYLMSGLSRKPADAGESLLRNPMELKSALLFGALLAAVMLLGKALSEWAGDAGLWALAAASGLADVDAITLSLARMSAQDVALRVASVGIVIAAGANSLVKGGMALSIGGRSLGLRVMLPLAAGSLLALSAAVVLYLSGSPS</sequence>